<protein>
    <submittedName>
        <fullName evidence="2">HssA/2C/7E family protein</fullName>
    </submittedName>
</protein>
<dbReference type="InterPro" id="IPR050533">
    <property type="entry name" value="HssA/B-like_chaperone"/>
</dbReference>
<organism evidence="2 3">
    <name type="scientific">Cavenderia fasciculata</name>
    <name type="common">Slime mold</name>
    <name type="synonym">Dictyostelium fasciculatum</name>
    <dbReference type="NCBI Taxonomy" id="261658"/>
    <lineage>
        <taxon>Eukaryota</taxon>
        <taxon>Amoebozoa</taxon>
        <taxon>Evosea</taxon>
        <taxon>Eumycetozoa</taxon>
        <taxon>Dictyostelia</taxon>
        <taxon>Acytosteliales</taxon>
        <taxon>Cavenderiaceae</taxon>
        <taxon>Cavenderia</taxon>
    </lineage>
</organism>
<proteinExistence type="inferred from homology"/>
<dbReference type="AlphaFoldDB" id="F4QDZ4"/>
<evidence type="ECO:0000256" key="1">
    <source>
        <dbReference type="ARBA" id="ARBA00038086"/>
    </source>
</evidence>
<gene>
    <name evidence="2" type="ORF">DFA_11702</name>
</gene>
<dbReference type="GeneID" id="14866256"/>
<keyword evidence="3" id="KW-1185">Reference proteome</keyword>
<comment type="similarity">
    <text evidence="1">Belongs to the hssA/B family.</text>
</comment>
<dbReference type="InterPro" id="IPR008455">
    <property type="entry name" value="HssA/B-related"/>
</dbReference>
<evidence type="ECO:0000313" key="2">
    <source>
        <dbReference type="EMBL" id="EGG13941.1"/>
    </source>
</evidence>
<dbReference type="RefSeq" id="XP_004350649.1">
    <property type="nucleotide sequence ID" value="XM_004350598.1"/>
</dbReference>
<evidence type="ECO:0000313" key="3">
    <source>
        <dbReference type="Proteomes" id="UP000007797"/>
    </source>
</evidence>
<sequence length="85" mass="7543">MTILAAISSLGSAKTSSISKSSFSGAGALQTQGGNSVACGGCGHGGNLLGGVIGTVGGVVGLVGGIVGGVVGGLLGGGRGGCGCH</sequence>
<dbReference type="Pfam" id="PF05710">
    <property type="entry name" value="Coiled"/>
    <property type="match status" value="1"/>
</dbReference>
<dbReference type="PANTHER" id="PTHR31059:SF5">
    <property type="entry name" value="HSSA_B-LIKE PROTEIN 1-RELATED"/>
    <property type="match status" value="1"/>
</dbReference>
<dbReference type="Proteomes" id="UP000007797">
    <property type="component" value="Unassembled WGS sequence"/>
</dbReference>
<accession>F4QDZ4</accession>
<name>F4QDZ4_CACFS</name>
<dbReference type="PANTHER" id="PTHR31059">
    <property type="entry name" value="HSSA/B-LIKE PROTEIN 1-RELATED-RELATED"/>
    <property type="match status" value="1"/>
</dbReference>
<reference evidence="3" key="1">
    <citation type="journal article" date="2011" name="Genome Res.">
        <title>Phylogeny-wide analysis of social amoeba genomes highlights ancient origins for complex intercellular communication.</title>
        <authorList>
            <person name="Heidel A.J."/>
            <person name="Lawal H.M."/>
            <person name="Felder M."/>
            <person name="Schilde C."/>
            <person name="Helps N.R."/>
            <person name="Tunggal B."/>
            <person name="Rivero F."/>
            <person name="John U."/>
            <person name="Schleicher M."/>
            <person name="Eichinger L."/>
            <person name="Platzer M."/>
            <person name="Noegel A.A."/>
            <person name="Schaap P."/>
            <person name="Gloeckner G."/>
        </authorList>
    </citation>
    <scope>NUCLEOTIDE SEQUENCE [LARGE SCALE GENOMIC DNA]</scope>
    <source>
        <strain evidence="3">SH3</strain>
    </source>
</reference>
<dbReference type="EMBL" id="GL883029">
    <property type="protein sequence ID" value="EGG13941.1"/>
    <property type="molecule type" value="Genomic_DNA"/>
</dbReference>
<dbReference type="KEGG" id="dfa:DFA_11702"/>